<evidence type="ECO:0000313" key="8">
    <source>
        <dbReference type="EMBL" id="OAE35981.1"/>
    </source>
</evidence>
<dbReference type="InterPro" id="IPR001179">
    <property type="entry name" value="PPIase_FKBP_dom"/>
</dbReference>
<gene>
    <name evidence="8" type="ORF">AXG93_93s1200</name>
    <name evidence="7" type="ORF">Mp_6g04000</name>
</gene>
<dbReference type="EMBL" id="LVLJ01000012">
    <property type="protein sequence ID" value="OAE35981.1"/>
    <property type="molecule type" value="Genomic_DNA"/>
</dbReference>
<dbReference type="SUPFAM" id="SSF54534">
    <property type="entry name" value="FKBP-like"/>
    <property type="match status" value="1"/>
</dbReference>
<dbReference type="AlphaFoldDB" id="A0A176WTR5"/>
<keyword evidence="4 5" id="KW-0413">Isomerase</keyword>
<keyword evidence="9" id="KW-1185">Reference proteome</keyword>
<dbReference type="Proteomes" id="UP001162541">
    <property type="component" value="Chromosome 6"/>
</dbReference>
<evidence type="ECO:0000256" key="1">
    <source>
        <dbReference type="ARBA" id="ARBA00000971"/>
    </source>
</evidence>
<evidence type="ECO:0000256" key="5">
    <source>
        <dbReference type="PROSITE-ProRule" id="PRU00277"/>
    </source>
</evidence>
<evidence type="ECO:0000256" key="4">
    <source>
        <dbReference type="ARBA" id="ARBA00023235"/>
    </source>
</evidence>
<feature type="domain" description="PPIase FKBP-type" evidence="6">
    <location>
        <begin position="128"/>
        <end position="220"/>
    </location>
</feature>
<reference evidence="8 9" key="1">
    <citation type="submission" date="2016-03" db="EMBL/GenBank/DDBJ databases">
        <title>Mechanisms controlling the formation of the plant cell surface in tip-growing cells are functionally conserved among land plants.</title>
        <authorList>
            <person name="Honkanen S."/>
            <person name="Jones V.A."/>
            <person name="Morieri G."/>
            <person name="Champion C."/>
            <person name="Hetherington A.J."/>
            <person name="Kelly S."/>
            <person name="Saint-Marcoux D."/>
            <person name="Proust H."/>
            <person name="Prescott H."/>
            <person name="Dolan L."/>
        </authorList>
    </citation>
    <scope>NUCLEOTIDE SEQUENCE [LARGE SCALE GENOMIC DNA]</scope>
    <source>
        <strain evidence="9">cv. Tak-1 and cv. Tak-2</strain>
        <tissue evidence="8">Whole gametophyte</tissue>
    </source>
</reference>
<evidence type="ECO:0000313" key="10">
    <source>
        <dbReference type="Proteomes" id="UP001162541"/>
    </source>
</evidence>
<evidence type="ECO:0000313" key="9">
    <source>
        <dbReference type="Proteomes" id="UP000077202"/>
    </source>
</evidence>
<dbReference type="PROSITE" id="PS50059">
    <property type="entry name" value="FKBP_PPIASE"/>
    <property type="match status" value="1"/>
</dbReference>
<dbReference type="EC" id="5.2.1.8" evidence="2 5"/>
<dbReference type="Pfam" id="PF00254">
    <property type="entry name" value="FKBP_C"/>
    <property type="match status" value="1"/>
</dbReference>
<reference evidence="7" key="2">
    <citation type="journal article" date="2019" name="Curr. Biol.">
        <title>Chromatin organization in early land plants reveals an ancestral association between H3K27me3, transposons, and constitutive heterochromatin.</title>
        <authorList>
            <person name="Montgomery S.A."/>
            <person name="Tanizawa Y."/>
            <person name="Galik B."/>
            <person name="Wang N."/>
            <person name="Ito T."/>
            <person name="Mochizuki T."/>
            <person name="Akimcheva S."/>
            <person name="Bowman J."/>
            <person name="Cognat V."/>
            <person name="Drouard L."/>
            <person name="Ekker H."/>
            <person name="Houng S."/>
            <person name="Kohchi T."/>
            <person name="Lin S."/>
            <person name="Liu L.D."/>
            <person name="Nakamura Y."/>
            <person name="Valeeva L.R."/>
            <person name="Shakirov E.V."/>
            <person name="Shippen D.E."/>
            <person name="Wei W."/>
            <person name="Yagura M."/>
            <person name="Yamaoka S."/>
            <person name="Yamato K.T."/>
            <person name="Liu C."/>
            <person name="Berger F."/>
        </authorList>
    </citation>
    <scope>NUCLEOTIDE SEQUENCE [LARGE SCALE GENOMIC DNA]</scope>
    <source>
        <strain evidence="7">Tak-1</strain>
    </source>
</reference>
<dbReference type="PANTHER" id="PTHR43811">
    <property type="entry name" value="FKBP-TYPE PEPTIDYL-PROLYL CIS-TRANS ISOMERASE FKPA"/>
    <property type="match status" value="1"/>
</dbReference>
<evidence type="ECO:0000259" key="6">
    <source>
        <dbReference type="PROSITE" id="PS50059"/>
    </source>
</evidence>
<sequence length="228" mass="24003">MAQAVAMASLVHLPTALGTNSVRQARHGSPAVLSPIRCSGCNSAETGAEAQVSMSRRAAVGFCGLAATYSLFQSFERADAAGLPEEEKPRLCGPDCEKELDNIPTITTPSGLQYKDIVVGKGPSPPVGYQVYAHYVAMIPSGKIFDSSLDKGSAYIFRVGSGQVIKGLDEGILTMKIGGKRRLYIPGELAFPKGLGAAAGRPRVPPSSPVVFDVNLLLIPGLEEEEDE</sequence>
<dbReference type="EMBL" id="AP019871">
    <property type="protein sequence ID" value="BBN13501.1"/>
    <property type="molecule type" value="Genomic_DNA"/>
</dbReference>
<name>A0A176WTR5_MARPO</name>
<evidence type="ECO:0000256" key="2">
    <source>
        <dbReference type="ARBA" id="ARBA00013194"/>
    </source>
</evidence>
<protein>
    <recommendedName>
        <fullName evidence="2 5">peptidylprolyl isomerase</fullName>
        <ecNumber evidence="2 5">5.2.1.8</ecNumber>
    </recommendedName>
</protein>
<comment type="catalytic activity">
    <reaction evidence="1 5">
        <text>[protein]-peptidylproline (omega=180) = [protein]-peptidylproline (omega=0)</text>
        <dbReference type="Rhea" id="RHEA:16237"/>
        <dbReference type="Rhea" id="RHEA-COMP:10747"/>
        <dbReference type="Rhea" id="RHEA-COMP:10748"/>
        <dbReference type="ChEBI" id="CHEBI:83833"/>
        <dbReference type="ChEBI" id="CHEBI:83834"/>
        <dbReference type="EC" id="5.2.1.8"/>
    </reaction>
</comment>
<dbReference type="Proteomes" id="UP000077202">
    <property type="component" value="Unassembled WGS sequence"/>
</dbReference>
<keyword evidence="3 5" id="KW-0697">Rotamase</keyword>
<dbReference type="Gene3D" id="3.10.50.40">
    <property type="match status" value="1"/>
</dbReference>
<reference evidence="10" key="3">
    <citation type="journal article" date="2020" name="Curr. Biol.">
        <title>Chromatin organization in early land plants reveals an ancestral association between H3K27me3, transposons, and constitutive heterochromatin.</title>
        <authorList>
            <person name="Montgomery S.A."/>
            <person name="Tanizawa Y."/>
            <person name="Galik B."/>
            <person name="Wang N."/>
            <person name="Ito T."/>
            <person name="Mochizuki T."/>
            <person name="Akimcheva S."/>
            <person name="Bowman J.L."/>
            <person name="Cognat V."/>
            <person name="Marechal-Drouard L."/>
            <person name="Ekker H."/>
            <person name="Hong S.F."/>
            <person name="Kohchi T."/>
            <person name="Lin S.S."/>
            <person name="Liu L.D."/>
            <person name="Nakamura Y."/>
            <person name="Valeeva L.R."/>
            <person name="Shakirov E.V."/>
            <person name="Shippen D.E."/>
            <person name="Wei W.L."/>
            <person name="Yagura M."/>
            <person name="Yamaoka S."/>
            <person name="Yamato K.T."/>
            <person name="Liu C."/>
            <person name="Berger F."/>
        </authorList>
    </citation>
    <scope>NUCLEOTIDE SEQUENCE [LARGE SCALE GENOMIC DNA]</scope>
    <source>
        <strain evidence="10">Tak-1</strain>
    </source>
</reference>
<evidence type="ECO:0000256" key="3">
    <source>
        <dbReference type="ARBA" id="ARBA00023110"/>
    </source>
</evidence>
<proteinExistence type="predicted"/>
<organism evidence="8 9">
    <name type="scientific">Marchantia polymorpha subsp. ruderalis</name>
    <dbReference type="NCBI Taxonomy" id="1480154"/>
    <lineage>
        <taxon>Eukaryota</taxon>
        <taxon>Viridiplantae</taxon>
        <taxon>Streptophyta</taxon>
        <taxon>Embryophyta</taxon>
        <taxon>Marchantiophyta</taxon>
        <taxon>Marchantiopsida</taxon>
        <taxon>Marchantiidae</taxon>
        <taxon>Marchantiales</taxon>
        <taxon>Marchantiaceae</taxon>
        <taxon>Marchantia</taxon>
    </lineage>
</organism>
<dbReference type="PANTHER" id="PTHR43811:SF17">
    <property type="entry name" value="PEPTIDYL-PROLYL CIS-TRANS ISOMERASE FKBP16-3, CHLOROPLASTIC"/>
    <property type="match status" value="1"/>
</dbReference>
<accession>A0A176WTR5</accession>
<dbReference type="InterPro" id="IPR046357">
    <property type="entry name" value="PPIase_dom_sf"/>
</dbReference>
<evidence type="ECO:0000313" key="7">
    <source>
        <dbReference type="EMBL" id="BBN13501.1"/>
    </source>
</evidence>
<dbReference type="GO" id="GO:0003755">
    <property type="term" value="F:peptidyl-prolyl cis-trans isomerase activity"/>
    <property type="evidence" value="ECO:0007669"/>
    <property type="project" value="UniProtKB-KW"/>
</dbReference>